<name>A0A1L9SYA3_9EURO</name>
<accession>A0A1L9SYA3</accession>
<gene>
    <name evidence="1" type="ORF">ASPSYDRAFT_52360</name>
</gene>
<reference evidence="2" key="1">
    <citation type="journal article" date="2017" name="Genome Biol.">
        <title>Comparative genomics reveals high biological diversity and specific adaptations in the industrially and medically important fungal genus Aspergillus.</title>
        <authorList>
            <person name="de Vries R.P."/>
            <person name="Riley R."/>
            <person name="Wiebenga A."/>
            <person name="Aguilar-Osorio G."/>
            <person name="Amillis S."/>
            <person name="Uchima C.A."/>
            <person name="Anderluh G."/>
            <person name="Asadollahi M."/>
            <person name="Askin M."/>
            <person name="Barry K."/>
            <person name="Battaglia E."/>
            <person name="Bayram O."/>
            <person name="Benocci T."/>
            <person name="Braus-Stromeyer S.A."/>
            <person name="Caldana C."/>
            <person name="Canovas D."/>
            <person name="Cerqueira G.C."/>
            <person name="Chen F."/>
            <person name="Chen W."/>
            <person name="Choi C."/>
            <person name="Clum A."/>
            <person name="Dos Santos R.A."/>
            <person name="Damasio A.R."/>
            <person name="Diallinas G."/>
            <person name="Emri T."/>
            <person name="Fekete E."/>
            <person name="Flipphi M."/>
            <person name="Freyberg S."/>
            <person name="Gallo A."/>
            <person name="Gournas C."/>
            <person name="Habgood R."/>
            <person name="Hainaut M."/>
            <person name="Harispe M.L."/>
            <person name="Henrissat B."/>
            <person name="Hilden K.S."/>
            <person name="Hope R."/>
            <person name="Hossain A."/>
            <person name="Karabika E."/>
            <person name="Karaffa L."/>
            <person name="Karanyi Z."/>
            <person name="Krasevec N."/>
            <person name="Kuo A."/>
            <person name="Kusch H."/>
            <person name="LaButti K."/>
            <person name="Lagendijk E.L."/>
            <person name="Lapidus A."/>
            <person name="Levasseur A."/>
            <person name="Lindquist E."/>
            <person name="Lipzen A."/>
            <person name="Logrieco A.F."/>
            <person name="MacCabe A."/>
            <person name="Maekelae M.R."/>
            <person name="Malavazi I."/>
            <person name="Melin P."/>
            <person name="Meyer V."/>
            <person name="Mielnichuk N."/>
            <person name="Miskei M."/>
            <person name="Molnar A.P."/>
            <person name="Mule G."/>
            <person name="Ngan C.Y."/>
            <person name="Orejas M."/>
            <person name="Orosz E."/>
            <person name="Ouedraogo J.P."/>
            <person name="Overkamp K.M."/>
            <person name="Park H.-S."/>
            <person name="Perrone G."/>
            <person name="Piumi F."/>
            <person name="Punt P.J."/>
            <person name="Ram A.F."/>
            <person name="Ramon A."/>
            <person name="Rauscher S."/>
            <person name="Record E."/>
            <person name="Riano-Pachon D.M."/>
            <person name="Robert V."/>
            <person name="Roehrig J."/>
            <person name="Ruller R."/>
            <person name="Salamov A."/>
            <person name="Salih N.S."/>
            <person name="Samson R.A."/>
            <person name="Sandor E."/>
            <person name="Sanguinetti M."/>
            <person name="Schuetze T."/>
            <person name="Sepcic K."/>
            <person name="Shelest E."/>
            <person name="Sherlock G."/>
            <person name="Sophianopoulou V."/>
            <person name="Squina F.M."/>
            <person name="Sun H."/>
            <person name="Susca A."/>
            <person name="Todd R.B."/>
            <person name="Tsang A."/>
            <person name="Unkles S.E."/>
            <person name="van de Wiele N."/>
            <person name="van Rossen-Uffink D."/>
            <person name="Oliveira J.V."/>
            <person name="Vesth T.C."/>
            <person name="Visser J."/>
            <person name="Yu J.-H."/>
            <person name="Zhou M."/>
            <person name="Andersen M.R."/>
            <person name="Archer D.B."/>
            <person name="Baker S.E."/>
            <person name="Benoit I."/>
            <person name="Brakhage A.A."/>
            <person name="Braus G.H."/>
            <person name="Fischer R."/>
            <person name="Frisvad J.C."/>
            <person name="Goldman G.H."/>
            <person name="Houbraken J."/>
            <person name="Oakley B."/>
            <person name="Pocsi I."/>
            <person name="Scazzocchio C."/>
            <person name="Seiboth B."/>
            <person name="vanKuyk P.A."/>
            <person name="Wortman J."/>
            <person name="Dyer P.S."/>
            <person name="Grigoriev I.V."/>
        </authorList>
    </citation>
    <scope>NUCLEOTIDE SEQUENCE [LARGE SCALE GENOMIC DNA]</scope>
    <source>
        <strain evidence="2">CBS 593.65</strain>
    </source>
</reference>
<dbReference type="EMBL" id="KV878604">
    <property type="protein sequence ID" value="OJJ52136.1"/>
    <property type="molecule type" value="Genomic_DNA"/>
</dbReference>
<evidence type="ECO:0000313" key="1">
    <source>
        <dbReference type="EMBL" id="OJJ52136.1"/>
    </source>
</evidence>
<keyword evidence="2" id="KW-1185">Reference proteome</keyword>
<dbReference type="RefSeq" id="XP_040695942.1">
    <property type="nucleotide sequence ID" value="XM_040848470.1"/>
</dbReference>
<dbReference type="VEuPathDB" id="FungiDB:ASPSYDRAFT_52360"/>
<evidence type="ECO:0000313" key="2">
    <source>
        <dbReference type="Proteomes" id="UP000184356"/>
    </source>
</evidence>
<organism evidence="1 2">
    <name type="scientific">Aspergillus sydowii CBS 593.65</name>
    <dbReference type="NCBI Taxonomy" id="1036612"/>
    <lineage>
        <taxon>Eukaryota</taxon>
        <taxon>Fungi</taxon>
        <taxon>Dikarya</taxon>
        <taxon>Ascomycota</taxon>
        <taxon>Pezizomycotina</taxon>
        <taxon>Eurotiomycetes</taxon>
        <taxon>Eurotiomycetidae</taxon>
        <taxon>Eurotiales</taxon>
        <taxon>Aspergillaceae</taxon>
        <taxon>Aspergillus</taxon>
        <taxon>Aspergillus subgen. Nidulantes</taxon>
    </lineage>
</organism>
<dbReference type="AlphaFoldDB" id="A0A1L9SYA3"/>
<sequence length="109" mass="12167">MCSPPSLIDPLHHEKCIASSPNGGICPESIDFTTRISAHLELALSMPETRATTLRSAARLMICDNHKNRLQEAHRIAHGWEEQAAQKCRHTSSLQHRRCRSGVELCADQ</sequence>
<proteinExistence type="predicted"/>
<dbReference type="OrthoDB" id="10456470at2759"/>
<protein>
    <submittedName>
        <fullName evidence="1">Uncharacterized protein</fullName>
    </submittedName>
</protein>
<dbReference type="Proteomes" id="UP000184356">
    <property type="component" value="Unassembled WGS sequence"/>
</dbReference>
<dbReference type="GeneID" id="63764543"/>